<dbReference type="GO" id="GO:0010181">
    <property type="term" value="F:FMN binding"/>
    <property type="evidence" value="ECO:0007669"/>
    <property type="project" value="InterPro"/>
</dbReference>
<dbReference type="GO" id="GO:0016651">
    <property type="term" value="F:oxidoreductase activity, acting on NAD(P)H"/>
    <property type="evidence" value="ECO:0007669"/>
    <property type="project" value="UniProtKB-ARBA"/>
</dbReference>
<proteinExistence type="predicted"/>
<evidence type="ECO:0000313" key="3">
    <source>
        <dbReference type="Proteomes" id="UP000183954"/>
    </source>
</evidence>
<reference evidence="3" key="1">
    <citation type="submission" date="2016-11" db="EMBL/GenBank/DDBJ databases">
        <authorList>
            <person name="Varghese N."/>
            <person name="Submissions S."/>
        </authorList>
    </citation>
    <scope>NUCLEOTIDE SEQUENCE [LARGE SCALE GENOMIC DNA]</scope>
    <source>
        <strain evidence="3">DSM 15449</strain>
    </source>
</reference>
<protein>
    <submittedName>
        <fullName evidence="2">Flavodoxin</fullName>
    </submittedName>
</protein>
<sequence>MAKGNGYVEIRGEYMNNKKMKNKIIAVLSILLIISLSGCSTRTETNTNTNSTEKQIVRSGDKKILLVYFAVAENSEVDAISSASVREVNGEAKGNIRVLADTIQRKVGGDFFSIETEQDYPGDLNPLIDFAAKEQKANARLELVSHIENLDNYDTIFIGYPNWWYDLPMPLYSFFEEYDFSGKNIIPFATHNGSGFSNTIETIKKLEPNAAVMKGFTTSQVDVLKVEADVAKWLDEMGI</sequence>
<dbReference type="Gene3D" id="3.40.50.360">
    <property type="match status" value="1"/>
</dbReference>
<dbReference type="Pfam" id="PF12682">
    <property type="entry name" value="Flavodoxin_4"/>
    <property type="match status" value="1"/>
</dbReference>
<name>A0A1M6DNR9_9FIRM</name>
<evidence type="ECO:0000313" key="2">
    <source>
        <dbReference type="EMBL" id="SHI74598.1"/>
    </source>
</evidence>
<keyword evidence="3" id="KW-1185">Reference proteome</keyword>
<feature type="domain" description="Flavodoxin-like" evidence="1">
    <location>
        <begin position="134"/>
        <end position="236"/>
    </location>
</feature>
<dbReference type="AlphaFoldDB" id="A0A1M6DNR9"/>
<dbReference type="EMBL" id="FQXJ01000024">
    <property type="protein sequence ID" value="SHI74598.1"/>
    <property type="molecule type" value="Genomic_DNA"/>
</dbReference>
<dbReference type="InterPro" id="IPR008254">
    <property type="entry name" value="Flavodoxin/NO_synth"/>
</dbReference>
<accession>A0A1M6DNR9</accession>
<dbReference type="STRING" id="1121420.SAMN02746098_04569"/>
<organism evidence="2 3">
    <name type="scientific">Desulfosporosinus lacus DSM 15449</name>
    <dbReference type="NCBI Taxonomy" id="1121420"/>
    <lineage>
        <taxon>Bacteria</taxon>
        <taxon>Bacillati</taxon>
        <taxon>Bacillota</taxon>
        <taxon>Clostridia</taxon>
        <taxon>Eubacteriales</taxon>
        <taxon>Desulfitobacteriaceae</taxon>
        <taxon>Desulfosporosinus</taxon>
    </lineage>
</organism>
<dbReference type="PANTHER" id="PTHR39201:SF1">
    <property type="entry name" value="FLAVODOXIN-LIKE DOMAIN-CONTAINING PROTEIN"/>
    <property type="match status" value="1"/>
</dbReference>
<dbReference type="Proteomes" id="UP000183954">
    <property type="component" value="Unassembled WGS sequence"/>
</dbReference>
<evidence type="ECO:0000259" key="1">
    <source>
        <dbReference type="Pfam" id="PF12682"/>
    </source>
</evidence>
<dbReference type="SUPFAM" id="SSF52218">
    <property type="entry name" value="Flavoproteins"/>
    <property type="match status" value="1"/>
</dbReference>
<dbReference type="PANTHER" id="PTHR39201">
    <property type="entry name" value="EXPORTED PROTEIN-RELATED"/>
    <property type="match status" value="1"/>
</dbReference>
<dbReference type="NCBIfam" id="NF005389">
    <property type="entry name" value="PRK06934.1"/>
    <property type="match status" value="1"/>
</dbReference>
<gene>
    <name evidence="2" type="ORF">SAMN02746098_04569</name>
</gene>
<dbReference type="InterPro" id="IPR029039">
    <property type="entry name" value="Flavoprotein-like_sf"/>
</dbReference>